<protein>
    <submittedName>
        <fullName evidence="2">Uncharacterized protein</fullName>
    </submittedName>
</protein>
<feature type="region of interest" description="Disordered" evidence="1">
    <location>
        <begin position="1"/>
        <end position="27"/>
    </location>
</feature>
<dbReference type="AlphaFoldDB" id="A0AB34JVU9"/>
<evidence type="ECO:0000256" key="1">
    <source>
        <dbReference type="SAM" id="MobiDB-lite"/>
    </source>
</evidence>
<organism evidence="2 3">
    <name type="scientific">Prymnesium parvum</name>
    <name type="common">Toxic golden alga</name>
    <dbReference type="NCBI Taxonomy" id="97485"/>
    <lineage>
        <taxon>Eukaryota</taxon>
        <taxon>Haptista</taxon>
        <taxon>Haptophyta</taxon>
        <taxon>Prymnesiophyceae</taxon>
        <taxon>Prymnesiales</taxon>
        <taxon>Prymnesiaceae</taxon>
        <taxon>Prymnesium</taxon>
    </lineage>
</organism>
<feature type="region of interest" description="Disordered" evidence="1">
    <location>
        <begin position="45"/>
        <end position="76"/>
    </location>
</feature>
<evidence type="ECO:0000313" key="3">
    <source>
        <dbReference type="Proteomes" id="UP001515480"/>
    </source>
</evidence>
<name>A0AB34JVU9_PRYPA</name>
<accession>A0AB34JVU9</accession>
<comment type="caution">
    <text evidence="2">The sequence shown here is derived from an EMBL/GenBank/DDBJ whole genome shotgun (WGS) entry which is preliminary data.</text>
</comment>
<keyword evidence="3" id="KW-1185">Reference proteome</keyword>
<sequence length="133" mass="14468">MEAHQEKSPFAADGRRTVNSAQPKFSNPVIPAPISSKCLHLAFAPPSHDSHSLHSGVPSRMGDAQQAAPASHSFQGSPGLFAEAVDVRRAEDNVTQRVRWLLVLVRFLPQTSSRHDDATVVQIAWVARGRTLV</sequence>
<proteinExistence type="predicted"/>
<reference evidence="2 3" key="1">
    <citation type="journal article" date="2024" name="Science">
        <title>Giant polyketide synthase enzymes in the biosynthesis of giant marine polyether toxins.</title>
        <authorList>
            <person name="Fallon T.R."/>
            <person name="Shende V.V."/>
            <person name="Wierzbicki I.H."/>
            <person name="Pendleton A.L."/>
            <person name="Watervoot N.F."/>
            <person name="Auber R.P."/>
            <person name="Gonzalez D.J."/>
            <person name="Wisecaver J.H."/>
            <person name="Moore B.S."/>
        </authorList>
    </citation>
    <scope>NUCLEOTIDE SEQUENCE [LARGE SCALE GENOMIC DNA]</scope>
    <source>
        <strain evidence="2 3">12B1</strain>
    </source>
</reference>
<dbReference type="EMBL" id="JBGBPQ010000004">
    <property type="protein sequence ID" value="KAL1526011.1"/>
    <property type="molecule type" value="Genomic_DNA"/>
</dbReference>
<gene>
    <name evidence="2" type="ORF">AB1Y20_020835</name>
</gene>
<dbReference type="Proteomes" id="UP001515480">
    <property type="component" value="Unassembled WGS sequence"/>
</dbReference>
<evidence type="ECO:0000313" key="2">
    <source>
        <dbReference type="EMBL" id="KAL1526011.1"/>
    </source>
</evidence>